<dbReference type="EMBL" id="BMAW01129033">
    <property type="protein sequence ID" value="GFU28533.1"/>
    <property type="molecule type" value="Genomic_DNA"/>
</dbReference>
<dbReference type="Pfam" id="PF00412">
    <property type="entry name" value="LIM"/>
    <property type="match status" value="1"/>
</dbReference>
<keyword evidence="3 4" id="KW-0440">LIM domain</keyword>
<dbReference type="SUPFAM" id="SSF57716">
    <property type="entry name" value="Glucocorticoid receptor-like (DNA-binding domain)"/>
    <property type="match status" value="1"/>
</dbReference>
<evidence type="ECO:0000256" key="2">
    <source>
        <dbReference type="ARBA" id="ARBA00022833"/>
    </source>
</evidence>
<feature type="domain" description="LIM zinc-binding" evidence="5">
    <location>
        <begin position="95"/>
        <end position="158"/>
    </location>
</feature>
<dbReference type="PANTHER" id="PTHR46074">
    <property type="entry name" value="CYSTEINE-RICH PROTEIN CRIP FAMILY MEMBER"/>
    <property type="match status" value="1"/>
</dbReference>
<evidence type="ECO:0000256" key="1">
    <source>
        <dbReference type="ARBA" id="ARBA00022723"/>
    </source>
</evidence>
<proteinExistence type="predicted"/>
<comment type="caution">
    <text evidence="6">The sequence shown here is derived from an EMBL/GenBank/DDBJ whole genome shotgun (WGS) entry which is preliminary data.</text>
</comment>
<dbReference type="PROSITE" id="PS50023">
    <property type="entry name" value="LIM_DOMAIN_2"/>
    <property type="match status" value="1"/>
</dbReference>
<protein>
    <submittedName>
        <fullName evidence="6">LIM zinc-binding domain-containing protein</fullName>
    </submittedName>
</protein>
<keyword evidence="1 4" id="KW-0479">Metal-binding</keyword>
<keyword evidence="7" id="KW-1185">Reference proteome</keyword>
<evidence type="ECO:0000256" key="3">
    <source>
        <dbReference type="ARBA" id="ARBA00023038"/>
    </source>
</evidence>
<sequence>MMGVQNHRSALVSKGIGHFVAAYDNIGRNPLKMYGTMKVFEVRSLQREREFLCSFINVEPVPQISIELCFQSKSRYLDRWCKLQPKDPFQLQLPPIENRTGVRIFDFKAEKVMFMKRRWHQSCLRCAKCNKVLEAVKAFVDEGRPYCPNPCYNNLFRTKEEIMLTLKMGCRSAIHLQSLSYQM</sequence>
<dbReference type="InterPro" id="IPR001781">
    <property type="entry name" value="Znf_LIM"/>
</dbReference>
<dbReference type="Proteomes" id="UP000887013">
    <property type="component" value="Unassembled WGS sequence"/>
</dbReference>
<dbReference type="GO" id="GO:0046872">
    <property type="term" value="F:metal ion binding"/>
    <property type="evidence" value="ECO:0007669"/>
    <property type="project" value="UniProtKB-KW"/>
</dbReference>
<dbReference type="OrthoDB" id="1679758at2759"/>
<name>A0A8X6QNI5_NEPPI</name>
<dbReference type="Gene3D" id="2.10.110.10">
    <property type="entry name" value="Cysteine Rich Protein"/>
    <property type="match status" value="1"/>
</dbReference>
<evidence type="ECO:0000313" key="6">
    <source>
        <dbReference type="EMBL" id="GFU28533.1"/>
    </source>
</evidence>
<reference evidence="6" key="1">
    <citation type="submission" date="2020-08" db="EMBL/GenBank/DDBJ databases">
        <title>Multicomponent nature underlies the extraordinary mechanical properties of spider dragline silk.</title>
        <authorList>
            <person name="Kono N."/>
            <person name="Nakamura H."/>
            <person name="Mori M."/>
            <person name="Yoshida Y."/>
            <person name="Ohtoshi R."/>
            <person name="Malay A.D."/>
            <person name="Moran D.A.P."/>
            <person name="Tomita M."/>
            <person name="Numata K."/>
            <person name="Arakawa K."/>
        </authorList>
    </citation>
    <scope>NUCLEOTIDE SEQUENCE</scope>
</reference>
<gene>
    <name evidence="6" type="primary">AVEN_218884_1</name>
    <name evidence="6" type="ORF">NPIL_140071</name>
</gene>
<organism evidence="6 7">
    <name type="scientific">Nephila pilipes</name>
    <name type="common">Giant wood spider</name>
    <name type="synonym">Nephila maculata</name>
    <dbReference type="NCBI Taxonomy" id="299642"/>
    <lineage>
        <taxon>Eukaryota</taxon>
        <taxon>Metazoa</taxon>
        <taxon>Ecdysozoa</taxon>
        <taxon>Arthropoda</taxon>
        <taxon>Chelicerata</taxon>
        <taxon>Arachnida</taxon>
        <taxon>Araneae</taxon>
        <taxon>Araneomorphae</taxon>
        <taxon>Entelegynae</taxon>
        <taxon>Araneoidea</taxon>
        <taxon>Nephilidae</taxon>
        <taxon>Nephila</taxon>
    </lineage>
</organism>
<dbReference type="PANTHER" id="PTHR46074:SF5">
    <property type="entry name" value="LIM DOMAIN-CONTAINING PROTEIN C"/>
    <property type="match status" value="1"/>
</dbReference>
<evidence type="ECO:0000259" key="5">
    <source>
        <dbReference type="PROSITE" id="PS50023"/>
    </source>
</evidence>
<evidence type="ECO:0000313" key="7">
    <source>
        <dbReference type="Proteomes" id="UP000887013"/>
    </source>
</evidence>
<accession>A0A8X6QNI5</accession>
<keyword evidence="2 4" id="KW-0862">Zinc</keyword>
<evidence type="ECO:0000256" key="4">
    <source>
        <dbReference type="PROSITE-ProRule" id="PRU00125"/>
    </source>
</evidence>
<dbReference type="SMART" id="SM00132">
    <property type="entry name" value="LIM"/>
    <property type="match status" value="1"/>
</dbReference>
<dbReference type="AlphaFoldDB" id="A0A8X6QNI5"/>